<dbReference type="AlphaFoldDB" id="A0A3R7QHN5"/>
<feature type="compositionally biased region" description="Basic and acidic residues" evidence="1">
    <location>
        <begin position="422"/>
        <end position="432"/>
    </location>
</feature>
<evidence type="ECO:0000313" key="2">
    <source>
        <dbReference type="EMBL" id="ROT67800.1"/>
    </source>
</evidence>
<feature type="compositionally biased region" description="Basic and acidic residues" evidence="1">
    <location>
        <begin position="209"/>
        <end position="226"/>
    </location>
</feature>
<feature type="region of interest" description="Disordered" evidence="1">
    <location>
        <begin position="209"/>
        <end position="302"/>
    </location>
</feature>
<accession>A0A3R7QHN5</accession>
<reference evidence="2 3" key="2">
    <citation type="submission" date="2019-01" db="EMBL/GenBank/DDBJ databases">
        <title>The decoding of complex shrimp genome reveals the adaptation for benthos swimmer, frequently molting mechanism and breeding impact on genome.</title>
        <authorList>
            <person name="Sun Y."/>
            <person name="Gao Y."/>
            <person name="Yu Y."/>
        </authorList>
    </citation>
    <scope>NUCLEOTIDE SEQUENCE [LARGE SCALE GENOMIC DNA]</scope>
    <source>
        <tissue evidence="2">Muscle</tissue>
    </source>
</reference>
<organism evidence="2 3">
    <name type="scientific">Penaeus vannamei</name>
    <name type="common">Whiteleg shrimp</name>
    <name type="synonym">Litopenaeus vannamei</name>
    <dbReference type="NCBI Taxonomy" id="6689"/>
    <lineage>
        <taxon>Eukaryota</taxon>
        <taxon>Metazoa</taxon>
        <taxon>Ecdysozoa</taxon>
        <taxon>Arthropoda</taxon>
        <taxon>Crustacea</taxon>
        <taxon>Multicrustacea</taxon>
        <taxon>Malacostraca</taxon>
        <taxon>Eumalacostraca</taxon>
        <taxon>Eucarida</taxon>
        <taxon>Decapoda</taxon>
        <taxon>Dendrobranchiata</taxon>
        <taxon>Penaeoidea</taxon>
        <taxon>Penaeidae</taxon>
        <taxon>Penaeus</taxon>
    </lineage>
</organism>
<gene>
    <name evidence="2" type="ORF">C7M84_014088</name>
</gene>
<comment type="caution">
    <text evidence="2">The sequence shown here is derived from an EMBL/GenBank/DDBJ whole genome shotgun (WGS) entry which is preliminary data.</text>
</comment>
<protein>
    <submittedName>
        <fullName evidence="2">Uncharacterized protein</fullName>
    </submittedName>
</protein>
<dbReference type="EMBL" id="QCYY01002757">
    <property type="protein sequence ID" value="ROT67800.1"/>
    <property type="molecule type" value="Genomic_DNA"/>
</dbReference>
<reference evidence="2 3" key="1">
    <citation type="submission" date="2018-04" db="EMBL/GenBank/DDBJ databases">
        <authorList>
            <person name="Zhang X."/>
            <person name="Yuan J."/>
            <person name="Li F."/>
            <person name="Xiang J."/>
        </authorList>
    </citation>
    <scope>NUCLEOTIDE SEQUENCE [LARGE SCALE GENOMIC DNA]</scope>
    <source>
        <tissue evidence="2">Muscle</tissue>
    </source>
</reference>
<evidence type="ECO:0000313" key="3">
    <source>
        <dbReference type="Proteomes" id="UP000283509"/>
    </source>
</evidence>
<feature type="region of interest" description="Disordered" evidence="1">
    <location>
        <begin position="316"/>
        <end position="442"/>
    </location>
</feature>
<feature type="compositionally biased region" description="Basic and acidic residues" evidence="1">
    <location>
        <begin position="339"/>
        <end position="350"/>
    </location>
</feature>
<proteinExistence type="predicted"/>
<dbReference type="OrthoDB" id="6369124at2759"/>
<feature type="compositionally biased region" description="Basic and acidic residues" evidence="1">
    <location>
        <begin position="285"/>
        <end position="300"/>
    </location>
</feature>
<keyword evidence="3" id="KW-1185">Reference proteome</keyword>
<feature type="compositionally biased region" description="Basic and acidic residues" evidence="1">
    <location>
        <begin position="395"/>
        <end position="404"/>
    </location>
</feature>
<name>A0A3R7QHN5_PENVA</name>
<evidence type="ECO:0000256" key="1">
    <source>
        <dbReference type="SAM" id="MobiDB-lite"/>
    </source>
</evidence>
<sequence>MSPTQNQLAEALAQVANQDGKGVRAAAAGDSEASDKDAEAERCALHLVWANRYDVELRRLRAEIKRQKYLLKLLSADKSSMFTSSFVSLVEYEQRMQEGCAYDCSFDADGVRGPEPASGGDDPARSRASSGSCVEELHCSFPSMDSGVFLPFDDGEAQRARPQLLLLDQLEGLMSQPREELTESVEDGLLQECLFPSCESLVECDKEAPSRRSDFGRVRSDVRNREMQSLPEENCSVQSLPEENCSVQSLPEENCSVQSLPEENGLGDTGAQENPEKSSPAAVTRLEESDGAKTSDDPSHKSYVIESEFGWSLVEEAHPVGSCPEEISANSPAEPQRSYPDEDHLERSSEEETECDSSFAESISLEEDQSAEPIGEENSAKPTSEESRVSGSNADEGKEREKKHTPSSSSCETPAAGQPRKPCAEAHQHDVEREEEPADQERRADALDAKLSGLQHRAQTVSRETADITRLSVESMVDFLGLDNQVSSLLRSVRDTFRQSKIVFALESLCTALEQRLEEEWWAAYDLHLTPSERNYIV</sequence>
<feature type="compositionally biased region" description="Polar residues" evidence="1">
    <location>
        <begin position="235"/>
        <end position="261"/>
    </location>
</feature>
<dbReference type="Proteomes" id="UP000283509">
    <property type="component" value="Unassembled WGS sequence"/>
</dbReference>